<dbReference type="SUPFAM" id="SSF69118">
    <property type="entry name" value="AhpD-like"/>
    <property type="match status" value="1"/>
</dbReference>
<comment type="caution">
    <text evidence="2">The sequence shown here is derived from an EMBL/GenBank/DDBJ whole genome shotgun (WGS) entry which is preliminary data.</text>
</comment>
<evidence type="ECO:0000259" key="1">
    <source>
        <dbReference type="Pfam" id="PF02627"/>
    </source>
</evidence>
<dbReference type="Gene3D" id="1.20.1290.10">
    <property type="entry name" value="AhpD-like"/>
    <property type="match status" value="1"/>
</dbReference>
<reference evidence="2 3" key="1">
    <citation type="submission" date="2023-05" db="EMBL/GenBank/DDBJ databases">
        <title>Pseudodonghicola sp. nov.</title>
        <authorList>
            <person name="Huang J."/>
        </authorList>
    </citation>
    <scope>NUCLEOTIDE SEQUENCE [LARGE SCALE GENOMIC DNA]</scope>
    <source>
        <strain evidence="2 3">IC7</strain>
    </source>
</reference>
<keyword evidence="3" id="KW-1185">Reference proteome</keyword>
<dbReference type="NCBIfam" id="TIGR00778">
    <property type="entry name" value="ahpD_dom"/>
    <property type="match status" value="1"/>
</dbReference>
<dbReference type="EMBL" id="JASNJD010000013">
    <property type="protein sequence ID" value="MDK3019294.1"/>
    <property type="molecule type" value="Genomic_DNA"/>
</dbReference>
<name>A0ABT7F3V4_9RHOB</name>
<sequence>MSWTTTLADAQAGMEDFTATQGPTAEGFGALHGASMEAGSLGVKQKELMALAIGISKQCIDCIAFHVKAAVEAGATRQDIEETVGVCILMGGGPAYMYGVKALKAFDEFTA</sequence>
<dbReference type="PANTHER" id="PTHR33930:SF2">
    <property type="entry name" value="BLR3452 PROTEIN"/>
    <property type="match status" value="1"/>
</dbReference>
<evidence type="ECO:0000313" key="2">
    <source>
        <dbReference type="EMBL" id="MDK3019294.1"/>
    </source>
</evidence>
<dbReference type="RefSeq" id="WP_284482090.1">
    <property type="nucleotide sequence ID" value="NZ_JASNJD010000013.1"/>
</dbReference>
<dbReference type="Proteomes" id="UP001243757">
    <property type="component" value="Unassembled WGS sequence"/>
</dbReference>
<gene>
    <name evidence="2" type="ORF">QO033_16560</name>
</gene>
<dbReference type="PANTHER" id="PTHR33930">
    <property type="entry name" value="ALKYL HYDROPEROXIDE REDUCTASE AHPD"/>
    <property type="match status" value="1"/>
</dbReference>
<dbReference type="InterPro" id="IPR004675">
    <property type="entry name" value="AhpD_core"/>
</dbReference>
<evidence type="ECO:0000313" key="3">
    <source>
        <dbReference type="Proteomes" id="UP001243757"/>
    </source>
</evidence>
<feature type="domain" description="Carboxymuconolactone decarboxylase-like" evidence="1">
    <location>
        <begin position="25"/>
        <end position="104"/>
    </location>
</feature>
<proteinExistence type="predicted"/>
<organism evidence="2 3">
    <name type="scientific">Pseudodonghicola flavimaris</name>
    <dbReference type="NCBI Taxonomy" id="3050036"/>
    <lineage>
        <taxon>Bacteria</taxon>
        <taxon>Pseudomonadati</taxon>
        <taxon>Pseudomonadota</taxon>
        <taxon>Alphaproteobacteria</taxon>
        <taxon>Rhodobacterales</taxon>
        <taxon>Paracoccaceae</taxon>
        <taxon>Pseudodonghicola</taxon>
    </lineage>
</organism>
<dbReference type="InterPro" id="IPR029032">
    <property type="entry name" value="AhpD-like"/>
</dbReference>
<protein>
    <submittedName>
        <fullName evidence="2">Carboxymuconolactone decarboxylase family protein</fullName>
    </submittedName>
</protein>
<accession>A0ABT7F3V4</accession>
<dbReference type="Pfam" id="PF02627">
    <property type="entry name" value="CMD"/>
    <property type="match status" value="1"/>
</dbReference>
<dbReference type="InterPro" id="IPR003779">
    <property type="entry name" value="CMD-like"/>
</dbReference>